<dbReference type="InterPro" id="IPR011009">
    <property type="entry name" value="Kinase-like_dom_sf"/>
</dbReference>
<dbReference type="InterPro" id="IPR000719">
    <property type="entry name" value="Prot_kinase_dom"/>
</dbReference>
<sequence length="679" mass="75414">MPVHVNSDDASTQLPEIQGYRLLRLINHGGMSTVYLGEQLALSREVAIKVMMPQALADEVSRRRFENEVRTIARLEHPNVVRIHELGRTRDGLPFYTMPYLSRGHLGQRKFVDEQGIPDEAKVRETAHALFAALEYAHSRGVVHRDVKAENVLFDEAERPLLADFGIALRRGFGPRVTAAGMAVGSTAYMAPEQARGEEVDGRADLYSLGVVIWEMLTGQLPFRAADALSMAVMHAQDPIPKLPPHLRHWQRFMNRALAKNPDQRFQDVTQMRGAMDAIRPRRQFPQLMRVTAALRKKRVARALAVAAVASAIAVTVGTSVGLFDRSSDGEFFRADTQPASPAVSPAVTVRADPTEAMLEPLPEAPLQRTLERARAQLEQRKLTAPEGDNAYATALEAWHADSTNPEVQQVIAAVTDAIAEELVRNLGEGNDTRARDYYMRAQNLARQTGGTGAGALTRLQERTTQTLQARMEDAVERFDRKAAQRTARVAKDFGLPAAVTRRFTAQAEEIPRQGQTMPGDPARGVFREGEDGAIVIGRRPVDRGDYGRFVEATRRASSLCRERVSPLRMLAPRDWKSPGFEQGASDPVVCVSMADAEAYARWYSAQTGHRYRVPTASEARQVASDISGRNVSLWLRDCGRTCVQRQVGGPSWRSKQLMRPLDADRGYDDVGFRLVREL</sequence>
<dbReference type="RefSeq" id="WP_386669286.1">
    <property type="nucleotide sequence ID" value="NZ_JBHLTG010000003.1"/>
</dbReference>
<evidence type="ECO:0000259" key="5">
    <source>
        <dbReference type="PROSITE" id="PS50011"/>
    </source>
</evidence>
<protein>
    <submittedName>
        <fullName evidence="6">Bifunctional serine/threonine-protein kinase/formylglycine-generating enzyme family protein</fullName>
        <ecNumber evidence="6">2.7.11.1</ecNumber>
    </submittedName>
</protein>
<evidence type="ECO:0000313" key="6">
    <source>
        <dbReference type="EMBL" id="MFC0678975.1"/>
    </source>
</evidence>
<dbReference type="EMBL" id="JBHLTG010000003">
    <property type="protein sequence ID" value="MFC0678975.1"/>
    <property type="molecule type" value="Genomic_DNA"/>
</dbReference>
<dbReference type="InterPro" id="IPR008271">
    <property type="entry name" value="Ser/Thr_kinase_AS"/>
</dbReference>
<gene>
    <name evidence="6" type="ORF">ACFFGH_14105</name>
</gene>
<accession>A0ABV6RPR5</accession>
<evidence type="ECO:0000256" key="1">
    <source>
        <dbReference type="ARBA" id="ARBA00022679"/>
    </source>
</evidence>
<keyword evidence="4" id="KW-0067">ATP-binding</keyword>
<evidence type="ECO:0000256" key="4">
    <source>
        <dbReference type="ARBA" id="ARBA00022840"/>
    </source>
</evidence>
<dbReference type="Pfam" id="PF03781">
    <property type="entry name" value="FGE-sulfatase"/>
    <property type="match status" value="1"/>
</dbReference>
<keyword evidence="7" id="KW-1185">Reference proteome</keyword>
<keyword evidence="2" id="KW-0547">Nucleotide-binding</keyword>
<dbReference type="InterPro" id="IPR042095">
    <property type="entry name" value="SUMF_sf"/>
</dbReference>
<keyword evidence="1 6" id="KW-0808">Transferase</keyword>
<dbReference type="InterPro" id="IPR005532">
    <property type="entry name" value="SUMF_dom"/>
</dbReference>
<dbReference type="SUPFAM" id="SSF56112">
    <property type="entry name" value="Protein kinase-like (PK-like)"/>
    <property type="match status" value="1"/>
</dbReference>
<organism evidence="6 7">
    <name type="scientific">Lysobacter korlensis</name>
    <dbReference type="NCBI Taxonomy" id="553636"/>
    <lineage>
        <taxon>Bacteria</taxon>
        <taxon>Pseudomonadati</taxon>
        <taxon>Pseudomonadota</taxon>
        <taxon>Gammaproteobacteria</taxon>
        <taxon>Lysobacterales</taxon>
        <taxon>Lysobacteraceae</taxon>
        <taxon>Lysobacter</taxon>
    </lineage>
</organism>
<dbReference type="SUPFAM" id="SSF56436">
    <property type="entry name" value="C-type lectin-like"/>
    <property type="match status" value="1"/>
</dbReference>
<evidence type="ECO:0000313" key="7">
    <source>
        <dbReference type="Proteomes" id="UP001589896"/>
    </source>
</evidence>
<feature type="domain" description="Protein kinase" evidence="5">
    <location>
        <begin position="20"/>
        <end position="279"/>
    </location>
</feature>
<comment type="caution">
    <text evidence="6">The sequence shown here is derived from an EMBL/GenBank/DDBJ whole genome shotgun (WGS) entry which is preliminary data.</text>
</comment>
<evidence type="ECO:0000256" key="2">
    <source>
        <dbReference type="ARBA" id="ARBA00022741"/>
    </source>
</evidence>
<dbReference type="SMART" id="SM00220">
    <property type="entry name" value="S_TKc"/>
    <property type="match status" value="1"/>
</dbReference>
<reference evidence="6 7" key="1">
    <citation type="submission" date="2024-09" db="EMBL/GenBank/DDBJ databases">
        <authorList>
            <person name="Sun Q."/>
            <person name="Mori K."/>
        </authorList>
    </citation>
    <scope>NUCLEOTIDE SEQUENCE [LARGE SCALE GENOMIC DNA]</scope>
    <source>
        <strain evidence="6 7">KCTC 23076</strain>
    </source>
</reference>
<dbReference type="PANTHER" id="PTHR43289:SF34">
    <property type="entry name" value="SERINE_THREONINE-PROTEIN KINASE YBDM-RELATED"/>
    <property type="match status" value="1"/>
</dbReference>
<dbReference type="PROSITE" id="PS50011">
    <property type="entry name" value="PROTEIN_KINASE_DOM"/>
    <property type="match status" value="1"/>
</dbReference>
<dbReference type="Pfam" id="PF00069">
    <property type="entry name" value="Pkinase"/>
    <property type="match status" value="1"/>
</dbReference>
<dbReference type="InterPro" id="IPR016187">
    <property type="entry name" value="CTDL_fold"/>
</dbReference>
<dbReference type="PROSITE" id="PS00108">
    <property type="entry name" value="PROTEIN_KINASE_ST"/>
    <property type="match status" value="1"/>
</dbReference>
<dbReference type="Gene3D" id="1.10.510.10">
    <property type="entry name" value="Transferase(Phosphotransferase) domain 1"/>
    <property type="match status" value="1"/>
</dbReference>
<keyword evidence="3 6" id="KW-0418">Kinase</keyword>
<dbReference type="Gene3D" id="3.30.200.20">
    <property type="entry name" value="Phosphorylase Kinase, domain 1"/>
    <property type="match status" value="1"/>
</dbReference>
<dbReference type="EC" id="2.7.11.1" evidence="6"/>
<proteinExistence type="predicted"/>
<dbReference type="CDD" id="cd14014">
    <property type="entry name" value="STKc_PknB_like"/>
    <property type="match status" value="1"/>
</dbReference>
<dbReference type="PANTHER" id="PTHR43289">
    <property type="entry name" value="MITOGEN-ACTIVATED PROTEIN KINASE KINASE KINASE 20-RELATED"/>
    <property type="match status" value="1"/>
</dbReference>
<dbReference type="Gene3D" id="3.90.1580.10">
    <property type="entry name" value="paralog of FGE (formylglycine-generating enzyme)"/>
    <property type="match status" value="1"/>
</dbReference>
<name>A0ABV6RPR5_9GAMM</name>
<dbReference type="GO" id="GO:0004674">
    <property type="term" value="F:protein serine/threonine kinase activity"/>
    <property type="evidence" value="ECO:0007669"/>
    <property type="project" value="UniProtKB-EC"/>
</dbReference>
<evidence type="ECO:0000256" key="3">
    <source>
        <dbReference type="ARBA" id="ARBA00022777"/>
    </source>
</evidence>
<dbReference type="Proteomes" id="UP001589896">
    <property type="component" value="Unassembled WGS sequence"/>
</dbReference>